<evidence type="ECO:0000313" key="3">
    <source>
        <dbReference type="Proteomes" id="UP001408356"/>
    </source>
</evidence>
<evidence type="ECO:0000259" key="1">
    <source>
        <dbReference type="Pfam" id="PF00117"/>
    </source>
</evidence>
<dbReference type="EMBL" id="JARVKF010000429">
    <property type="protein sequence ID" value="KAK9414100.1"/>
    <property type="molecule type" value="Genomic_DNA"/>
</dbReference>
<proteinExistence type="predicted"/>
<protein>
    <submittedName>
        <fullName evidence="2">Glutamine amidotransferase domain-containing protein</fullName>
    </submittedName>
</protein>
<comment type="caution">
    <text evidence="2">The sequence shown here is derived from an EMBL/GenBank/DDBJ whole genome shotgun (WGS) entry which is preliminary data.</text>
</comment>
<keyword evidence="3" id="KW-1185">Reference proteome</keyword>
<reference evidence="2 3" key="1">
    <citation type="journal article" date="2024" name="J. Plant Pathol.">
        <title>Sequence and assembly of the genome of Seiridium unicorne, isolate CBS 538.82, causal agent of cypress canker disease.</title>
        <authorList>
            <person name="Scali E."/>
            <person name="Rocca G.D."/>
            <person name="Danti R."/>
            <person name="Garbelotto M."/>
            <person name="Barberini S."/>
            <person name="Baroncelli R."/>
            <person name="Emiliani G."/>
        </authorList>
    </citation>
    <scope>NUCLEOTIDE SEQUENCE [LARGE SCALE GENOMIC DNA]</scope>
    <source>
        <strain evidence="2 3">BM-138-508</strain>
    </source>
</reference>
<dbReference type="PROSITE" id="PS51273">
    <property type="entry name" value="GATASE_TYPE_1"/>
    <property type="match status" value="1"/>
</dbReference>
<dbReference type="Gene3D" id="3.40.50.880">
    <property type="match status" value="1"/>
</dbReference>
<organism evidence="2 3">
    <name type="scientific">Seiridium unicorne</name>
    <dbReference type="NCBI Taxonomy" id="138068"/>
    <lineage>
        <taxon>Eukaryota</taxon>
        <taxon>Fungi</taxon>
        <taxon>Dikarya</taxon>
        <taxon>Ascomycota</taxon>
        <taxon>Pezizomycotina</taxon>
        <taxon>Sordariomycetes</taxon>
        <taxon>Xylariomycetidae</taxon>
        <taxon>Amphisphaeriales</taxon>
        <taxon>Sporocadaceae</taxon>
        <taxon>Seiridium</taxon>
    </lineage>
</organism>
<sequence>MSPISADFAVPALQPLRIAILLNSYRSKFLPAIQASYVRTISAVAPDAKLTFFEPANRPEEELPDPTFYDLIVFGGANVDARKSHMWILRIHHFLLRLVLCYPTQKILGICWGHQTIARVFGGKIADMDVPEMGVTPINLTDAGMDFFPHAPTTGSLLIQQHHRREVAEPGQGFFQLARENQVLMNERGTILTFQGHPEKDAETARLRMHDSTRWFGFSDMDEKHWAQLDAQIELEHEGHIIWQRILEWAREPVLESEMQMGRDPGRGSKI</sequence>
<dbReference type="InterPro" id="IPR017926">
    <property type="entry name" value="GATASE"/>
</dbReference>
<dbReference type="Pfam" id="PF00117">
    <property type="entry name" value="GATase"/>
    <property type="match status" value="1"/>
</dbReference>
<dbReference type="InterPro" id="IPR029062">
    <property type="entry name" value="Class_I_gatase-like"/>
</dbReference>
<feature type="domain" description="Glutamine amidotransferase" evidence="1">
    <location>
        <begin position="106"/>
        <end position="206"/>
    </location>
</feature>
<gene>
    <name evidence="2" type="ORF">SUNI508_02199</name>
</gene>
<keyword evidence="2" id="KW-0315">Glutamine amidotransferase</keyword>
<name>A0ABR2UHJ3_9PEZI</name>
<dbReference type="Proteomes" id="UP001408356">
    <property type="component" value="Unassembled WGS sequence"/>
</dbReference>
<dbReference type="InterPro" id="IPR044992">
    <property type="entry name" value="ChyE-like"/>
</dbReference>
<evidence type="ECO:0000313" key="2">
    <source>
        <dbReference type="EMBL" id="KAK9414100.1"/>
    </source>
</evidence>
<dbReference type="SUPFAM" id="SSF52317">
    <property type="entry name" value="Class I glutamine amidotransferase-like"/>
    <property type="match status" value="1"/>
</dbReference>
<accession>A0ABR2UHJ3</accession>
<dbReference type="PANTHER" id="PTHR42695">
    <property type="entry name" value="GLUTAMINE AMIDOTRANSFERASE YLR126C-RELATED"/>
    <property type="match status" value="1"/>
</dbReference>
<dbReference type="PANTHER" id="PTHR42695:SF5">
    <property type="entry name" value="GLUTAMINE AMIDOTRANSFERASE YLR126C-RELATED"/>
    <property type="match status" value="1"/>
</dbReference>